<keyword evidence="4" id="KW-1185">Reference proteome</keyword>
<feature type="compositionally biased region" description="Basic and acidic residues" evidence="1">
    <location>
        <begin position="664"/>
        <end position="695"/>
    </location>
</feature>
<dbReference type="SMART" id="SM00256">
    <property type="entry name" value="FBOX"/>
    <property type="match status" value="1"/>
</dbReference>
<sequence length="1638" mass="180718">MAEEGDLLLHFIALTSRLDALEDFLMDFEKIAGSNDNVDSAGDGAENGGEESHGNDATTPKIIEPDPSDDGNLNSEARHPVRVKEKRHNRTRSASRRGWKYPNGPPVPQPNQEPLTLEQCLRVTERDLFKRHEYHRTSLAQKEIYTQYLKFLIETSCRLLFPPGPIPRKPAQCPTSFGIEFSRFLSDVNYEGNDNIRWIPHGVATPKIDSQRYENTGQPEQEADAGLGTKSVDREDLHARRIDASDTQVEGLTAEHQELRPIRNTAEDHGPKQAEADGRDTPQPESKSTPERTTSQDVTIGSDVPTVSAASGSSREGNDGGEGIAVTLSEITPISPAIPTEDPAFSGPEIRGPIPTGKRPSVLDSEQLDEESGLQGPEPKPRGVVSVPHRPKSRGPSSSVLPIPYQSNQERLWLKYHEMQLHFDAEIDEMDSRIKALQKHLIRVGGSVDADGVARAGTRTNPEEKVQSDVLNTKTTEIGGVWLQDVRRTVNALKEMVSGPRRTQRSDKPKTEQPAKSIILPPVTNSAEPSASMSVPGLPDMSKETPAVGRTSEGRTLNELPYEILSAILKYLDIQTQATLSVTCRSWHQIMTPMVWKQVCLDEGTDDMAGRHRVYKELERVATPSDGKEKGKPTPGFVSFWPMACLTAETSIPADNEADGAGSEDTKSKKDDACSKDDADWWKRGPPKPERKFPKIEGPDVIMTTRQRAISYSESLALMPITMGVLRALGNPKIATHVRALYVRIGSMQWPWDGDQGPALAGDLVRHLHGLRAQTMRQMLVLIKKAMRNLTRLEELTIKSHDTKITNAVLGVLGWSPKLSVLQLLEVDLKACQLSRGRGRGQAYEVLKRIVEDSQDSEEVKREQIRVIDRLHSENGWMHCPPPGAKADEDAERASAQKGKEKENGPPETPTALDVQGTGEHEDGSSPLMRSIGEQKDNALNISIAPTQENEECTNGTDTLPATSPPALNNGKGRDCATIATPTLTSTEWRQKLSQESMNSACWGPVEIAAYDAGSIQGSSIGGIIARPLRLTGKRRQPPARKHPNRGSYFYPSLAHLTLQGCENQGQIVKPITRSAIRATVALRRFLTRCPNLKTIAIRDYTIQAESLFDFGSPRRPVWWKSIFAQTLMEGIGGGFTGGPLFVNEMQYVVEVPFEEDLSGSGGGQQQQPPAPPPSSHLYTPAGGGASSSAGSASVAVVQTPEVPPPSEDAGAGIERRQLMETVWKRLRDNNNQLLTFPNLEYLNIDRGAFLRPELPYHWISSPGFEDFFLRHNKIQKLTWDGYILNRHLPPTNPSFLKTTHHLGQTLKTLILNHVDYHTTPSHQIPAAAAHLKAFSFPRLNAFLRLLKALEVVDIYVDLMPVSQMMGIARALKGKAITSLILGRAKGVLGPAEVDVLVECLPKAEEIIVSRWRPANFLYGDSDIRMDPPGFGEMVYEEDEEFATQEVVEEEGDGIWFSAGELATKLSHLPNLTTLSLNFTFPIPLSPPLPTSPNDIFNILCDEAYHPPAALLAAPPDSPQSVWAREYLNALRTTAEVFASTPELRKLESVSLGYFVHDCSSRGTVRFFRDKEGRPEKWESWRFPEFVWKVLDAHEVECVGASLKPEGETGEVKAEAKAEAEASGEKERAEEAETAEEE</sequence>
<gene>
    <name evidence="3" type="ORF">FGG08_004274</name>
</gene>
<comment type="caution">
    <text evidence="3">The sequence shown here is derived from an EMBL/GenBank/DDBJ whole genome shotgun (WGS) entry which is preliminary data.</text>
</comment>
<evidence type="ECO:0000313" key="4">
    <source>
        <dbReference type="Proteomes" id="UP000698800"/>
    </source>
</evidence>
<feature type="region of interest" description="Disordered" evidence="1">
    <location>
        <begin position="1156"/>
        <end position="1214"/>
    </location>
</feature>
<evidence type="ECO:0000256" key="1">
    <source>
        <dbReference type="SAM" id="MobiDB-lite"/>
    </source>
</evidence>
<feature type="region of interest" description="Disordered" evidence="1">
    <location>
        <begin position="1602"/>
        <end position="1638"/>
    </location>
</feature>
<dbReference type="EMBL" id="JAGHQL010000084">
    <property type="protein sequence ID" value="KAH0541218.1"/>
    <property type="molecule type" value="Genomic_DNA"/>
</dbReference>
<dbReference type="Proteomes" id="UP000698800">
    <property type="component" value="Unassembled WGS sequence"/>
</dbReference>
<feature type="compositionally biased region" description="Basic and acidic residues" evidence="1">
    <location>
        <begin position="504"/>
        <end position="513"/>
    </location>
</feature>
<feature type="region of interest" description="Disordered" evidence="1">
    <location>
        <begin position="874"/>
        <end position="928"/>
    </location>
</feature>
<feature type="compositionally biased region" description="Basic and acidic residues" evidence="1">
    <location>
        <begin position="886"/>
        <end position="905"/>
    </location>
</feature>
<feature type="region of interest" description="Disordered" evidence="1">
    <location>
        <begin position="652"/>
        <end position="695"/>
    </location>
</feature>
<reference evidence="3" key="1">
    <citation type="submission" date="2021-03" db="EMBL/GenBank/DDBJ databases">
        <title>Comparative genomics and phylogenomic investigation of the class Geoglossomycetes provide insights into ecological specialization and systematics.</title>
        <authorList>
            <person name="Melie T."/>
            <person name="Pirro S."/>
            <person name="Miller A.N."/>
            <person name="Quandt A."/>
        </authorList>
    </citation>
    <scope>NUCLEOTIDE SEQUENCE</scope>
    <source>
        <strain evidence="3">GBOQ0MN5Z8</strain>
    </source>
</reference>
<feature type="compositionally biased region" description="Basic and acidic residues" evidence="1">
    <location>
        <begin position="253"/>
        <end position="282"/>
    </location>
</feature>
<dbReference type="Pfam" id="PF12937">
    <property type="entry name" value="F-box-like"/>
    <property type="match status" value="1"/>
</dbReference>
<feature type="compositionally biased region" description="Basic and acidic residues" evidence="1">
    <location>
        <begin position="231"/>
        <end position="244"/>
    </location>
</feature>
<feature type="compositionally biased region" description="Low complexity" evidence="1">
    <location>
        <begin position="1187"/>
        <end position="1198"/>
    </location>
</feature>
<dbReference type="PROSITE" id="PS50181">
    <property type="entry name" value="FBOX"/>
    <property type="match status" value="1"/>
</dbReference>
<organism evidence="3 4">
    <name type="scientific">Glutinoglossum americanum</name>
    <dbReference type="NCBI Taxonomy" id="1670608"/>
    <lineage>
        <taxon>Eukaryota</taxon>
        <taxon>Fungi</taxon>
        <taxon>Dikarya</taxon>
        <taxon>Ascomycota</taxon>
        <taxon>Pezizomycotina</taxon>
        <taxon>Geoglossomycetes</taxon>
        <taxon>Geoglossales</taxon>
        <taxon>Geoglossaceae</taxon>
        <taxon>Glutinoglossum</taxon>
    </lineage>
</organism>
<feature type="compositionally biased region" description="Polar residues" evidence="1">
    <location>
        <begin position="523"/>
        <end position="533"/>
    </location>
</feature>
<dbReference type="InterPro" id="IPR036047">
    <property type="entry name" value="F-box-like_dom_sf"/>
</dbReference>
<accession>A0A9P8I0X4</accession>
<evidence type="ECO:0000259" key="2">
    <source>
        <dbReference type="PROSITE" id="PS50181"/>
    </source>
</evidence>
<feature type="compositionally biased region" description="Polar residues" evidence="1">
    <location>
        <begin position="283"/>
        <end position="299"/>
    </location>
</feature>
<feature type="compositionally biased region" description="Basic and acidic residues" evidence="1">
    <location>
        <begin position="1605"/>
        <end position="1631"/>
    </location>
</feature>
<feature type="region of interest" description="Disordered" evidence="1">
    <location>
        <begin position="496"/>
        <end position="553"/>
    </location>
</feature>
<dbReference type="Gene3D" id="1.20.1280.50">
    <property type="match status" value="1"/>
</dbReference>
<feature type="domain" description="F-box" evidence="2">
    <location>
        <begin position="554"/>
        <end position="599"/>
    </location>
</feature>
<evidence type="ECO:0000313" key="3">
    <source>
        <dbReference type="EMBL" id="KAH0541218.1"/>
    </source>
</evidence>
<name>A0A9P8I0X4_9PEZI</name>
<protein>
    <recommendedName>
        <fullName evidence="2">F-box domain-containing protein</fullName>
    </recommendedName>
</protein>
<dbReference type="OrthoDB" id="5309509at2759"/>
<feature type="compositionally biased region" description="Basic residues" evidence="1">
    <location>
        <begin position="84"/>
        <end position="99"/>
    </location>
</feature>
<feature type="region of interest" description="Disordered" evidence="1">
    <location>
        <begin position="214"/>
        <end position="403"/>
    </location>
</feature>
<dbReference type="SUPFAM" id="SSF81383">
    <property type="entry name" value="F-box domain"/>
    <property type="match status" value="1"/>
</dbReference>
<feature type="region of interest" description="Disordered" evidence="1">
    <location>
        <begin position="34"/>
        <end position="113"/>
    </location>
</feature>
<proteinExistence type="predicted"/>
<dbReference type="InterPro" id="IPR001810">
    <property type="entry name" value="F-box_dom"/>
</dbReference>